<comment type="subcellular location">
    <subcellularLocation>
        <location evidence="1">Nucleus</location>
        <location evidence="1">Nucleoplasm</location>
    </subcellularLocation>
</comment>
<dbReference type="GO" id="GO:0003727">
    <property type="term" value="F:single-stranded RNA binding"/>
    <property type="evidence" value="ECO:0007669"/>
    <property type="project" value="TreeGrafter"/>
</dbReference>
<keyword evidence="7" id="KW-1185">Reference proteome</keyword>
<protein>
    <recommendedName>
        <fullName evidence="5">RRM domain-containing protein</fullName>
    </recommendedName>
</protein>
<dbReference type="SMART" id="SM00360">
    <property type="entry name" value="RRM"/>
    <property type="match status" value="1"/>
</dbReference>
<dbReference type="GO" id="GO:0000381">
    <property type="term" value="P:regulation of alternative mRNA splicing, via spliceosome"/>
    <property type="evidence" value="ECO:0007669"/>
    <property type="project" value="TreeGrafter"/>
</dbReference>
<comment type="caution">
    <text evidence="6">The sequence shown here is derived from an EMBL/GenBank/DDBJ whole genome shotgun (WGS) entry which is preliminary data.</text>
</comment>
<dbReference type="PANTHER" id="PTHR13798:SF11">
    <property type="entry name" value="RNA-BINDING PROTEIN 7-RELATED"/>
    <property type="match status" value="1"/>
</dbReference>
<proteinExistence type="predicted"/>
<reference evidence="7" key="1">
    <citation type="submission" date="2022-10" db="EMBL/GenBank/DDBJ databases">
        <title>Genome assembly of Pristionchus species.</title>
        <authorList>
            <person name="Yoshida K."/>
            <person name="Sommer R.J."/>
        </authorList>
    </citation>
    <scope>NUCLEOTIDE SEQUENCE [LARGE SCALE GENOMIC DNA]</scope>
    <source>
        <strain evidence="7">RS5460</strain>
    </source>
</reference>
<dbReference type="InterPro" id="IPR052285">
    <property type="entry name" value="NEXT_complex_subunit"/>
</dbReference>
<gene>
    <name evidence="6" type="ORF">PMAYCL1PPCAC_12518</name>
</gene>
<dbReference type="PROSITE" id="PS50102">
    <property type="entry name" value="RRM"/>
    <property type="match status" value="1"/>
</dbReference>
<evidence type="ECO:0000256" key="3">
    <source>
        <dbReference type="ARBA" id="ARBA00023242"/>
    </source>
</evidence>
<dbReference type="Gene3D" id="3.30.70.330">
    <property type="match status" value="1"/>
</dbReference>
<name>A0AAN4ZJD3_9BILA</name>
<dbReference type="PANTHER" id="PTHR13798">
    <property type="entry name" value="RNA BINDING MOTIF RBM PROTEIN -RELATED"/>
    <property type="match status" value="1"/>
</dbReference>
<dbReference type="EMBL" id="BTRK01000003">
    <property type="protein sequence ID" value="GMR42323.1"/>
    <property type="molecule type" value="Genomic_DNA"/>
</dbReference>
<evidence type="ECO:0000256" key="4">
    <source>
        <dbReference type="PROSITE-ProRule" id="PRU00176"/>
    </source>
</evidence>
<evidence type="ECO:0000313" key="7">
    <source>
        <dbReference type="Proteomes" id="UP001328107"/>
    </source>
</evidence>
<dbReference type="GO" id="GO:0005654">
    <property type="term" value="C:nucleoplasm"/>
    <property type="evidence" value="ECO:0007669"/>
    <property type="project" value="UniProtKB-SubCell"/>
</dbReference>
<accession>A0AAN4ZJD3</accession>
<evidence type="ECO:0000259" key="5">
    <source>
        <dbReference type="PROSITE" id="PS50102"/>
    </source>
</evidence>
<evidence type="ECO:0000256" key="1">
    <source>
        <dbReference type="ARBA" id="ARBA00004642"/>
    </source>
</evidence>
<keyword evidence="2 4" id="KW-0694">RNA-binding</keyword>
<feature type="domain" description="RRM" evidence="5">
    <location>
        <begin position="7"/>
        <end position="83"/>
    </location>
</feature>
<dbReference type="Proteomes" id="UP001328107">
    <property type="component" value="Unassembled WGS sequence"/>
</dbReference>
<dbReference type="SUPFAM" id="SSF54928">
    <property type="entry name" value="RNA-binding domain, RBD"/>
    <property type="match status" value="1"/>
</dbReference>
<keyword evidence="3" id="KW-0539">Nucleus</keyword>
<evidence type="ECO:0000256" key="2">
    <source>
        <dbReference type="ARBA" id="ARBA00022884"/>
    </source>
</evidence>
<organism evidence="6 7">
    <name type="scientific">Pristionchus mayeri</name>
    <dbReference type="NCBI Taxonomy" id="1317129"/>
    <lineage>
        <taxon>Eukaryota</taxon>
        <taxon>Metazoa</taxon>
        <taxon>Ecdysozoa</taxon>
        <taxon>Nematoda</taxon>
        <taxon>Chromadorea</taxon>
        <taxon>Rhabditida</taxon>
        <taxon>Rhabditina</taxon>
        <taxon>Diplogasteromorpha</taxon>
        <taxon>Diplogasteroidea</taxon>
        <taxon>Neodiplogasteridae</taxon>
        <taxon>Pristionchus</taxon>
    </lineage>
</organism>
<evidence type="ECO:0000313" key="6">
    <source>
        <dbReference type="EMBL" id="GMR42323.1"/>
    </source>
</evidence>
<dbReference type="InterPro" id="IPR012677">
    <property type="entry name" value="Nucleotide-bd_a/b_plait_sf"/>
</dbReference>
<dbReference type="InterPro" id="IPR035979">
    <property type="entry name" value="RBD_domain_sf"/>
</dbReference>
<sequence>MASRDERSVYVTNFNSDVTEDLLKELFIQVGPVDSVFVKRNEAGGRDFALIAFADPESVLFAVETLDEIRLFNIPLSVKPKMGTEQEKVYRRNQEDLRGSRPN</sequence>
<feature type="non-terminal residue" evidence="6">
    <location>
        <position position="103"/>
    </location>
</feature>
<dbReference type="Pfam" id="PF00076">
    <property type="entry name" value="RRM_1"/>
    <property type="match status" value="1"/>
</dbReference>
<dbReference type="AlphaFoldDB" id="A0AAN4ZJD3"/>
<dbReference type="InterPro" id="IPR000504">
    <property type="entry name" value="RRM_dom"/>
</dbReference>